<reference evidence="2" key="1">
    <citation type="submission" date="2023-04" db="EMBL/GenBank/DDBJ databases">
        <title>Phytophthora fragariaefolia NBRC 109709.</title>
        <authorList>
            <person name="Ichikawa N."/>
            <person name="Sato H."/>
            <person name="Tonouchi N."/>
        </authorList>
    </citation>
    <scope>NUCLEOTIDE SEQUENCE</scope>
    <source>
        <strain evidence="2">NBRC 109709</strain>
    </source>
</reference>
<dbReference type="Proteomes" id="UP001165121">
    <property type="component" value="Unassembled WGS sequence"/>
</dbReference>
<evidence type="ECO:0000313" key="2">
    <source>
        <dbReference type="EMBL" id="GMF19145.1"/>
    </source>
</evidence>
<dbReference type="InterPro" id="IPR052579">
    <property type="entry name" value="Zinc_finger_SWIM"/>
</dbReference>
<feature type="region of interest" description="Disordered" evidence="1">
    <location>
        <begin position="1"/>
        <end position="88"/>
    </location>
</feature>
<gene>
    <name evidence="2" type="ORF">Pfra01_000190300</name>
</gene>
<comment type="caution">
    <text evidence="2">The sequence shown here is derived from an EMBL/GenBank/DDBJ whole genome shotgun (WGS) entry which is preliminary data.</text>
</comment>
<accession>A0A9W6WVE4</accession>
<evidence type="ECO:0000313" key="3">
    <source>
        <dbReference type="Proteomes" id="UP001165121"/>
    </source>
</evidence>
<keyword evidence="3" id="KW-1185">Reference proteome</keyword>
<dbReference type="PANTHER" id="PTHR31569:SF4">
    <property type="entry name" value="SWIM-TYPE DOMAIN-CONTAINING PROTEIN"/>
    <property type="match status" value="1"/>
</dbReference>
<dbReference type="EMBL" id="BSXT01000147">
    <property type="protein sequence ID" value="GMF19145.1"/>
    <property type="molecule type" value="Genomic_DNA"/>
</dbReference>
<organism evidence="2 3">
    <name type="scientific">Phytophthora fragariaefolia</name>
    <dbReference type="NCBI Taxonomy" id="1490495"/>
    <lineage>
        <taxon>Eukaryota</taxon>
        <taxon>Sar</taxon>
        <taxon>Stramenopiles</taxon>
        <taxon>Oomycota</taxon>
        <taxon>Peronosporomycetes</taxon>
        <taxon>Peronosporales</taxon>
        <taxon>Peronosporaceae</taxon>
        <taxon>Phytophthora</taxon>
    </lineage>
</organism>
<dbReference type="OrthoDB" id="126930at2759"/>
<dbReference type="AlphaFoldDB" id="A0A9W6WVE4"/>
<feature type="compositionally biased region" description="Polar residues" evidence="1">
    <location>
        <begin position="31"/>
        <end position="40"/>
    </location>
</feature>
<name>A0A9W6WVE4_9STRA</name>
<sequence>MTAGAPRGPRDPCFRAAERAPRQATCGTCGDSANDSRSGVSSEEEWMASASETSSTTSTSTSQSKQGRSEGLAHPRSAGGEAGGGQDVEELAPPLEWREFTSWEDLETYLAEYSRRTYQINACVHVQDASVPTFILRVTTARLAHNHSLNNHSFDQYAHNRTDLEPEVVSTVNELRKAGAKKKNILRNIHERSACNPTTQDVHNLARRLKTQKDSGSTSAKRLKQWMVEFSEEPGNVGRIFVDSVREKVC</sequence>
<evidence type="ECO:0000256" key="1">
    <source>
        <dbReference type="SAM" id="MobiDB-lite"/>
    </source>
</evidence>
<protein>
    <submittedName>
        <fullName evidence="2">Unnamed protein product</fullName>
    </submittedName>
</protein>
<feature type="compositionally biased region" description="Basic and acidic residues" evidence="1">
    <location>
        <begin position="8"/>
        <end position="21"/>
    </location>
</feature>
<feature type="compositionally biased region" description="Low complexity" evidence="1">
    <location>
        <begin position="47"/>
        <end position="64"/>
    </location>
</feature>
<dbReference type="PANTHER" id="PTHR31569">
    <property type="entry name" value="SWIM-TYPE DOMAIN-CONTAINING PROTEIN"/>
    <property type="match status" value="1"/>
</dbReference>
<proteinExistence type="predicted"/>